<keyword evidence="5" id="KW-1185">Reference proteome</keyword>
<dbReference type="Gene3D" id="3.40.30.10">
    <property type="entry name" value="Glutaredoxin"/>
    <property type="match status" value="1"/>
</dbReference>
<dbReference type="GO" id="GO:0004364">
    <property type="term" value="F:glutathione transferase activity"/>
    <property type="evidence" value="ECO:0007669"/>
    <property type="project" value="InterPro"/>
</dbReference>
<dbReference type="CDD" id="cd03190">
    <property type="entry name" value="GST_C_Omega_like"/>
    <property type="match status" value="1"/>
</dbReference>
<dbReference type="Gene3D" id="1.20.1050.10">
    <property type="match status" value="1"/>
</dbReference>
<feature type="compositionally biased region" description="Basic residues" evidence="1">
    <location>
        <begin position="647"/>
        <end position="659"/>
    </location>
</feature>
<dbReference type="GeneID" id="54554329"/>
<dbReference type="GO" id="GO:0005737">
    <property type="term" value="C:cytoplasm"/>
    <property type="evidence" value="ECO:0007669"/>
    <property type="project" value="TreeGrafter"/>
</dbReference>
<feature type="compositionally biased region" description="Low complexity" evidence="1">
    <location>
        <begin position="177"/>
        <end position="186"/>
    </location>
</feature>
<dbReference type="PANTHER" id="PTHR32419">
    <property type="entry name" value="GLUTATHIONYL-HYDROQUINONE REDUCTASE"/>
    <property type="match status" value="1"/>
</dbReference>
<dbReference type="InterPro" id="IPR036249">
    <property type="entry name" value="Thioredoxin-like_sf"/>
</dbReference>
<dbReference type="InterPro" id="IPR036282">
    <property type="entry name" value="Glutathione-S-Trfase_C_sf"/>
</dbReference>
<feature type="domain" description="Folliculin-interacting protein N-terminal" evidence="3">
    <location>
        <begin position="76"/>
        <end position="226"/>
    </location>
</feature>
<feature type="compositionally biased region" description="Polar residues" evidence="1">
    <location>
        <begin position="305"/>
        <end position="316"/>
    </location>
</feature>
<feature type="compositionally biased region" description="Polar residues" evidence="1">
    <location>
        <begin position="1113"/>
        <end position="1123"/>
    </location>
</feature>
<dbReference type="SFLD" id="SFLDS00019">
    <property type="entry name" value="Glutathione_Transferase_(cytos"/>
    <property type="match status" value="1"/>
</dbReference>
<dbReference type="Pfam" id="PF13409">
    <property type="entry name" value="GST_N_2"/>
    <property type="match status" value="1"/>
</dbReference>
<feature type="compositionally biased region" description="Polar residues" evidence="1">
    <location>
        <begin position="804"/>
        <end position="829"/>
    </location>
</feature>
<evidence type="ECO:0008006" key="6">
    <source>
        <dbReference type="Google" id="ProtNLM"/>
    </source>
</evidence>
<feature type="compositionally biased region" description="Basic and acidic residues" evidence="1">
    <location>
        <begin position="268"/>
        <end position="279"/>
    </location>
</feature>
<evidence type="ECO:0000259" key="3">
    <source>
        <dbReference type="Pfam" id="PF14636"/>
    </source>
</evidence>
<name>A0A6A6JB42_WESOR</name>
<dbReference type="EMBL" id="ML986509">
    <property type="protein sequence ID" value="KAF2273505.1"/>
    <property type="molecule type" value="Genomic_DNA"/>
</dbReference>
<sequence length="1568" mass="173323">MLGQFFGSRKGAQSSPPTPVLDSATEESHTRHLLYPDASTLYHPDGQPYPLPVASLTPGNAHDGPLPEIDLEFPRDCRIIIAQDEFMSMPKAVLFDSKPGPPRAESPTLPHARARVFSGSGAASTAGPTFGGMHARRLSLVTESTPHSPSMTAFARSRGRNNSISSMPNIDEHTQPSAQAQAQSQAKGTESIDVVKTCLDCMFGNTTMSYRGNSNKLHIVPLDSRGPDAGTPTPGINEPGGSLGRAEGMRRKSHLATSYTPANFPAELPRRESNESAFKEPRRRTIFITRMFSVSLSDDELDSSNVRTPTPQSSLGKGSGFPFPRTSGKTATPTPPRLPQTRKTPMYAITIILQLPVSHPASMSRGHVSKGSTSVPGHDSLGSSFDSDRRAGWTHIDPNFGIESLLSNSLNSDVDDRVDVIGQHWDVITRTLTSLQQVVQGRILAHLRRDEQNNPPVPRNQPSRYVTREVSIQPARRGARLQPNALALDPEVKDAVELAGNRVVSGMRIPRVTTGQGKWGVWREEARWLGRWAGRKEQNFFFFNLLTAFLGNHTEWLNLLGPKWHRKRHREQQRSSIGENLTISNRTVIVSPDKMAARRLIFLLAAFLPPNTPSLYDGASPLRPSTSASLRGYSQSPPTNMPPSRKQSLRRTINRRPKPKQSVANLKTQHSAPSNGSTPMAQADSAATSTDTAGPPDQSRRSSTHSVRTSLLIPSISDHAPAKSAATSTSTVTPQNAVPIPHFALPRSKPSGPSPENRPESSDSLASVNLMHNLQRTSQSHTSTMSTDSGSSSRWSVFTSFWSGGRRQSSTDQDILQTTDDGLGSSSAGSRGFERAPSQLELMVQELSMNQGLFEECEVVNPSGQDSQAAADNPPQTYTVTGSSGVPPSKARPIPERPKRFDTVPLKLSVNEKDGVIDVDIPLPDFDSPLLSPMFAPASAPSQQGSSYGEASVFSIPHGEPDQPVNAAGWLKQFHPDFAVQAIKPYADLERDIRRAMSAEPTPITASATPSLEQGPQERWIDVCSALVADTRTFSIKRIRLRRLVKLVPTPTYQHSALTPGISPLPGRPQYGNPYANPPVQPMMTEIHLEEQFTEEAIMDFDPTLIDAVERLLSQSGQPSRVHSTSSSRSSSRRGRRDTRSGSDAGHVQPEIPSTDCKAVLFDALESVVKDVTAERGGKDVAKDEPKGDNNNNNNSNTKTRQEVASSVPRAGATDSSLKEGIRRWLAEDKKDTDILHWVKPGDKTGEFKRQQSVFRSQISSKPGAEFPAEKDRYHLYVSYACPWAHRTLIVRKLKGLEEIVGVTVVHWHMGEKGWRFVTADEKLPGDDVTPDPVHPDYTHLRDIYFEQNPNYEGRFTVPTLYDKKQKRIVNNESSEIIRMFYHEFDHLLDDKHNQVDLLPANLEKEIDELNEWVYNDVNNGVYKSGFATTEEAYHKAVRQLFLSLDRLESHLSTSSTPYLLSSPHLTEADIRLYTTIVRFDTVYVQHFKCNIRDIRSGYPFLHKWLRHLYWDVAAFRETTQFEHIKKHYTKSHGQINPFAITPLGPVPDILGKEEEVRAVGFALREGA</sequence>
<feature type="domain" description="GST N-terminal" evidence="2">
    <location>
        <begin position="1281"/>
        <end position="1382"/>
    </location>
</feature>
<feature type="region of interest" description="Disordered" evidence="1">
    <location>
        <begin position="143"/>
        <end position="190"/>
    </location>
</feature>
<dbReference type="RefSeq" id="XP_033651044.1">
    <property type="nucleotide sequence ID" value="XM_033801154.1"/>
</dbReference>
<feature type="compositionally biased region" description="Low complexity" evidence="1">
    <location>
        <begin position="683"/>
        <end position="693"/>
    </location>
</feature>
<dbReference type="OrthoDB" id="5428015at2759"/>
<evidence type="ECO:0000256" key="1">
    <source>
        <dbReference type="SAM" id="MobiDB-lite"/>
    </source>
</evidence>
<dbReference type="Proteomes" id="UP000800097">
    <property type="component" value="Unassembled WGS sequence"/>
</dbReference>
<feature type="region of interest" description="Disordered" evidence="1">
    <location>
        <begin position="1"/>
        <end position="30"/>
    </location>
</feature>
<evidence type="ECO:0000313" key="5">
    <source>
        <dbReference type="Proteomes" id="UP000800097"/>
    </source>
</evidence>
<dbReference type="SUPFAM" id="SSF47616">
    <property type="entry name" value="GST C-terminal domain-like"/>
    <property type="match status" value="1"/>
</dbReference>
<feature type="compositionally biased region" description="Polar residues" evidence="1">
    <location>
        <begin position="862"/>
        <end position="886"/>
    </location>
</feature>
<dbReference type="InterPro" id="IPR028084">
    <property type="entry name" value="FNIP_N_dom"/>
</dbReference>
<proteinExistence type="predicted"/>
<organism evidence="4 5">
    <name type="scientific">Westerdykella ornata</name>
    <dbReference type="NCBI Taxonomy" id="318751"/>
    <lineage>
        <taxon>Eukaryota</taxon>
        <taxon>Fungi</taxon>
        <taxon>Dikarya</taxon>
        <taxon>Ascomycota</taxon>
        <taxon>Pezizomycotina</taxon>
        <taxon>Dothideomycetes</taxon>
        <taxon>Pleosporomycetidae</taxon>
        <taxon>Pleosporales</taxon>
        <taxon>Sporormiaceae</taxon>
        <taxon>Westerdykella</taxon>
    </lineage>
</organism>
<feature type="compositionally biased region" description="Polar residues" evidence="1">
    <location>
        <begin position="623"/>
        <end position="638"/>
    </location>
</feature>
<feature type="compositionally biased region" description="Polar residues" evidence="1">
    <location>
        <begin position="370"/>
        <end position="382"/>
    </location>
</feature>
<gene>
    <name evidence="4" type="ORF">EI97DRAFT_460939</name>
</gene>
<feature type="region of interest" description="Disordered" evidence="1">
    <location>
        <begin position="224"/>
        <end position="279"/>
    </location>
</feature>
<dbReference type="SFLD" id="SFLDG01206">
    <property type="entry name" value="Xi.1"/>
    <property type="match status" value="1"/>
</dbReference>
<feature type="region of interest" description="Disordered" evidence="1">
    <location>
        <begin position="862"/>
        <end position="898"/>
    </location>
</feature>
<feature type="region of interest" description="Disordered" evidence="1">
    <location>
        <begin position="804"/>
        <end position="833"/>
    </location>
</feature>
<feature type="region of interest" description="Disordered" evidence="1">
    <location>
        <begin position="1173"/>
        <end position="1216"/>
    </location>
</feature>
<accession>A0A6A6JB42</accession>
<evidence type="ECO:0000259" key="2">
    <source>
        <dbReference type="Pfam" id="PF13409"/>
    </source>
</evidence>
<dbReference type="PANTHER" id="PTHR32419:SF6">
    <property type="entry name" value="GLUTATHIONE S-TRANSFERASE OMEGA-LIKE 1-RELATED"/>
    <property type="match status" value="1"/>
</dbReference>
<dbReference type="InterPro" id="IPR016639">
    <property type="entry name" value="GST_Omega/GSH"/>
</dbReference>
<evidence type="ECO:0000313" key="4">
    <source>
        <dbReference type="EMBL" id="KAF2273505.1"/>
    </source>
</evidence>
<dbReference type="InterPro" id="IPR040079">
    <property type="entry name" value="Glutathione_S-Trfase"/>
</dbReference>
<dbReference type="Pfam" id="PF14636">
    <property type="entry name" value="FNIP_N"/>
    <property type="match status" value="1"/>
</dbReference>
<feature type="compositionally biased region" description="Polar residues" evidence="1">
    <location>
        <begin position="662"/>
        <end position="680"/>
    </location>
</feature>
<dbReference type="InterPro" id="IPR047047">
    <property type="entry name" value="GST_Omega-like_C"/>
</dbReference>
<dbReference type="FunFam" id="3.40.30.10:FF:000162">
    <property type="entry name" value="Glutathione S-transferase Gst3"/>
    <property type="match status" value="1"/>
</dbReference>
<dbReference type="Pfam" id="PF13410">
    <property type="entry name" value="GST_C_2"/>
    <property type="match status" value="1"/>
</dbReference>
<feature type="region of interest" description="Disordered" evidence="1">
    <location>
        <begin position="618"/>
        <end position="764"/>
    </location>
</feature>
<feature type="region of interest" description="Disordered" evidence="1">
    <location>
        <begin position="298"/>
        <end position="341"/>
    </location>
</feature>
<feature type="region of interest" description="Disordered" evidence="1">
    <location>
        <begin position="362"/>
        <end position="382"/>
    </location>
</feature>
<dbReference type="InterPro" id="IPR004045">
    <property type="entry name" value="Glutathione_S-Trfase_N"/>
</dbReference>
<protein>
    <recommendedName>
        <fullName evidence="6">GST N-terminal domain-containing protein</fullName>
    </recommendedName>
</protein>
<feature type="region of interest" description="Disordered" evidence="1">
    <location>
        <begin position="1113"/>
        <end position="1152"/>
    </location>
</feature>
<feature type="compositionally biased region" description="Basic and acidic residues" evidence="1">
    <location>
        <begin position="1173"/>
        <end position="1188"/>
    </location>
</feature>
<dbReference type="SUPFAM" id="SSF52833">
    <property type="entry name" value="Thioredoxin-like"/>
    <property type="match status" value="1"/>
</dbReference>
<reference evidence="4" key="1">
    <citation type="journal article" date="2020" name="Stud. Mycol.">
        <title>101 Dothideomycetes genomes: a test case for predicting lifestyles and emergence of pathogens.</title>
        <authorList>
            <person name="Haridas S."/>
            <person name="Albert R."/>
            <person name="Binder M."/>
            <person name="Bloem J."/>
            <person name="Labutti K."/>
            <person name="Salamov A."/>
            <person name="Andreopoulos B."/>
            <person name="Baker S."/>
            <person name="Barry K."/>
            <person name="Bills G."/>
            <person name="Bluhm B."/>
            <person name="Cannon C."/>
            <person name="Castanera R."/>
            <person name="Culley D."/>
            <person name="Daum C."/>
            <person name="Ezra D."/>
            <person name="Gonzalez J."/>
            <person name="Henrissat B."/>
            <person name="Kuo A."/>
            <person name="Liang C."/>
            <person name="Lipzen A."/>
            <person name="Lutzoni F."/>
            <person name="Magnuson J."/>
            <person name="Mondo S."/>
            <person name="Nolan M."/>
            <person name="Ohm R."/>
            <person name="Pangilinan J."/>
            <person name="Park H.-J."/>
            <person name="Ramirez L."/>
            <person name="Alfaro M."/>
            <person name="Sun H."/>
            <person name="Tritt A."/>
            <person name="Yoshinaga Y."/>
            <person name="Zwiers L.-H."/>
            <person name="Turgeon B."/>
            <person name="Goodwin S."/>
            <person name="Spatafora J."/>
            <person name="Crous P."/>
            <person name="Grigoriev I."/>
        </authorList>
    </citation>
    <scope>NUCLEOTIDE SEQUENCE</scope>
    <source>
        <strain evidence="4">CBS 379.55</strain>
    </source>
</reference>
<dbReference type="SFLD" id="SFLDG01148">
    <property type="entry name" value="Xi_(cytGST)"/>
    <property type="match status" value="1"/>
</dbReference>
<feature type="compositionally biased region" description="Low complexity" evidence="1">
    <location>
        <begin position="722"/>
        <end position="731"/>
    </location>
</feature>